<dbReference type="EMBL" id="RBEE01000021">
    <property type="protein sequence ID" value="RNL53013.1"/>
    <property type="molecule type" value="Genomic_DNA"/>
</dbReference>
<reference evidence="3 4" key="1">
    <citation type="submission" date="2018-10" db="EMBL/GenBank/DDBJ databases">
        <title>Genome sequencing of Pedobacter jejuensis TNB23.</title>
        <authorList>
            <person name="Cho Y.-J."/>
            <person name="Cho A."/>
            <person name="Kim O.-S."/>
        </authorList>
    </citation>
    <scope>NUCLEOTIDE SEQUENCE [LARGE SCALE GENOMIC DNA]</scope>
    <source>
        <strain evidence="3 4">TNB23</strain>
    </source>
</reference>
<gene>
    <name evidence="3" type="ORF">D7004_10650</name>
</gene>
<evidence type="ECO:0000313" key="4">
    <source>
        <dbReference type="Proteomes" id="UP000274046"/>
    </source>
</evidence>
<dbReference type="Proteomes" id="UP000274046">
    <property type="component" value="Unassembled WGS sequence"/>
</dbReference>
<dbReference type="AlphaFoldDB" id="A0A3N0BUK9"/>
<evidence type="ECO:0000259" key="2">
    <source>
        <dbReference type="Pfam" id="PF24879"/>
    </source>
</evidence>
<evidence type="ECO:0000313" key="3">
    <source>
        <dbReference type="EMBL" id="RNL53013.1"/>
    </source>
</evidence>
<dbReference type="RefSeq" id="WP_123205845.1">
    <property type="nucleotide sequence ID" value="NZ_RBEE01000021.1"/>
</dbReference>
<dbReference type="OrthoDB" id="9763697at2"/>
<organism evidence="3 4">
    <name type="scientific">Pedobacter jejuensis</name>
    <dbReference type="NCBI Taxonomy" id="1268550"/>
    <lineage>
        <taxon>Bacteria</taxon>
        <taxon>Pseudomonadati</taxon>
        <taxon>Bacteroidota</taxon>
        <taxon>Sphingobacteriia</taxon>
        <taxon>Sphingobacteriales</taxon>
        <taxon>Sphingobacteriaceae</taxon>
        <taxon>Pedobacter</taxon>
    </lineage>
</organism>
<keyword evidence="4" id="KW-1185">Reference proteome</keyword>
<feature type="domain" description="DUF4132" evidence="1">
    <location>
        <begin position="458"/>
        <end position="640"/>
    </location>
</feature>
<dbReference type="InterPro" id="IPR025406">
    <property type="entry name" value="DUF4132"/>
</dbReference>
<accession>A0A3N0BUK9</accession>
<comment type="caution">
    <text evidence="3">The sequence shown here is derived from an EMBL/GenBank/DDBJ whole genome shotgun (WGS) entry which is preliminary data.</text>
</comment>
<feature type="domain" description="DUF7737" evidence="2">
    <location>
        <begin position="763"/>
        <end position="867"/>
    </location>
</feature>
<dbReference type="InterPro" id="IPR056639">
    <property type="entry name" value="DUF7737"/>
</dbReference>
<evidence type="ECO:0000259" key="1">
    <source>
        <dbReference type="Pfam" id="PF13569"/>
    </source>
</evidence>
<sequence length="870" mass="99219">MKIFDKIKQAIAGATEKVSSSLTDSLGTENADFKKVIVSTRRECVKMNEHFYDVKLSGIDVYQNEVQNWSDDKKTDFLLYCLSETDAYTKHNRDTSSEEYKDNVVRDAYLTQLLRTKIHYQDNDIIRIIDAFFTKKRYGKWSTFSQWPIALFINQLLNQYKADQPVDAVKVALEKLKKAYTSSDQATLKEIVKLKAKLDELLFEQTANEAKPTLFLGEDALSTYANPMLMAMENPEKQIWFDLLSKAQKASGAKPSKKYLDESLALAKTMGTDKFKKVIGSWMEFVTAHKETTVTHTYGTGAQRYNYSTTEFLSGINLDAIKGLIWICAHFHDQNTLNLIAKLAERCFRKIPGKGPAAAGLGNACLYALYKSKGLDGIGHLSRLKLRIKQSSTQTLIEKYIAEAAAFQKVSTHDIEDMAVEDFKLTHGKRSYAFEDYDCTLEITGIGKSMLSWTKPDGSPQKTVPAFIKEKYAQRLKKIKDTQKQVDQNTSAQRDRIDRLFRTGRVWNYENFEKYFLQHGLVSFIAEKIIWTFTDPENPGHPQSLIQIGQEWQDYNGNRVTPENTCVVSLWHPALASTQETTQWRAFLSGQKIQQPLKQAYREVYLLTDAEINTRTYSNRMASHILKQHQFNMLAKTRGWKYSLLGAYDDGRDNESARVHLPEYNLRAEYWVSEVAADDAFNDTGIWNYISTDQVRFIDTSNDQVKNLIDIPVLPLSEVLRDVDLFVGVASVGNDPTWQDSGGLPAYRDYWTTFSFGDLSEVAKNRKEIITNLLPRLKISKVAQINDKFLVVQGTLRTYKIHLGSTNILMEPNDQYLCIVPDRSQKNHTENLFIPFEGDAGLSVILSKAFLLAQDDKITDTTITSQINRS</sequence>
<dbReference type="Pfam" id="PF13569">
    <property type="entry name" value="DUF4132"/>
    <property type="match status" value="1"/>
</dbReference>
<protein>
    <submittedName>
        <fullName evidence="3">DUF4132 domain-containing protein</fullName>
    </submittedName>
</protein>
<name>A0A3N0BUK9_9SPHI</name>
<proteinExistence type="predicted"/>
<dbReference type="Pfam" id="PF24879">
    <property type="entry name" value="DUF7737"/>
    <property type="match status" value="1"/>
</dbReference>